<comment type="caution">
    <text evidence="4">The sequence shown here is derived from an EMBL/GenBank/DDBJ whole genome shotgun (WGS) entry which is preliminary data.</text>
</comment>
<sequence>MRKQILYKKIKYITTILLFTLPFVSCATVSPVSTDNWRDYFKPGRSKEEIAKDFNLYKGKWWNYYARGRWFAEEGYYDEAVRDFKKSISLRSKDQRLARSYGLHFWEYFVHRELGIVYYQQKKYEDAKAELETSLSTEDSARAKFYLNKCNEVILKLTGRDQKPPEIKITSHTDGMVVNTPLVKLKGFTTDDFYVGDMYIHGKRLFVELAEKRLYFQEDILLHTGRNTISLEAFDLLGKSIRQDFNLILDMHPPILYLDDIQMTKRDGKHTATIQGIIEDNHAAKRLYINNTEIPIISGKEVHFKQDIIVTSLDKISLKVIDAAGNETRGEERIGGKALLLWPEDILNKRQYADRTNTPLVVASGKMDRYMARSLLASHEAVTALSPCTSSSSYTSKDMEKEEKGSTHLQGAASDNIPPVVHTDLKPAIVHDANLFFSMDAHDDSGVAKLFVNQYPLEIRPGKHIFFNYLLPLTMGENVVTVRAIDIQGNETQLSPVKITKRTFELLETDARYTVAWLPLRAFAEREVSPEILYSMLLKAFDEEPKRFNFVERDQARLAEILREQKISNTQLASPDTAVKIGKIHAAEGIFFGAVEEDLRGVTITLQLVDTETTQVLAHVDVYDEDKSMKNLAWLVHGLSLKMKRQFPLIEGNVIRVSGNGFHIDAGGASGLKLGMKLLLFRKVKEGDFVLKEPLDAIARVVLVQPDTSFAKISTKGTKKIKKKDLVITK</sequence>
<dbReference type="PROSITE" id="PS50005">
    <property type="entry name" value="TPR"/>
    <property type="match status" value="1"/>
</dbReference>
<name>I3IHP5_9BACT</name>
<evidence type="ECO:0000256" key="3">
    <source>
        <dbReference type="SAM" id="SignalP"/>
    </source>
</evidence>
<dbReference type="Gene3D" id="3.40.50.10610">
    <property type="entry name" value="ABC-type transport auxiliary lipoprotein component"/>
    <property type="match status" value="1"/>
</dbReference>
<organism evidence="4 5">
    <name type="scientific">Candidatus Jettenia caeni</name>
    <dbReference type="NCBI Taxonomy" id="247490"/>
    <lineage>
        <taxon>Bacteria</taxon>
        <taxon>Pseudomonadati</taxon>
        <taxon>Planctomycetota</taxon>
        <taxon>Candidatus Brocadiia</taxon>
        <taxon>Candidatus Brocadiales</taxon>
        <taxon>Candidatus Brocadiaceae</taxon>
        <taxon>Candidatus Jettenia</taxon>
    </lineage>
</organism>
<protein>
    <submittedName>
        <fullName evidence="4">Uncharacterized protein</fullName>
    </submittedName>
</protein>
<dbReference type="eggNOG" id="ENOG5032ZQY">
    <property type="taxonomic scope" value="Bacteria"/>
</dbReference>
<dbReference type="Proteomes" id="UP000002985">
    <property type="component" value="Unassembled WGS sequence"/>
</dbReference>
<feature type="compositionally biased region" description="Low complexity" evidence="2">
    <location>
        <begin position="387"/>
        <end position="396"/>
    </location>
</feature>
<feature type="signal peptide" evidence="3">
    <location>
        <begin position="1"/>
        <end position="27"/>
    </location>
</feature>
<dbReference type="Gene3D" id="1.25.40.10">
    <property type="entry name" value="Tetratricopeptide repeat domain"/>
    <property type="match status" value="1"/>
</dbReference>
<dbReference type="Gene3D" id="2.60.40.10">
    <property type="entry name" value="Immunoglobulins"/>
    <property type="match status" value="1"/>
</dbReference>
<feature type="repeat" description="TPR" evidence="1">
    <location>
        <begin position="61"/>
        <end position="94"/>
    </location>
</feature>
<feature type="chain" id="PRO_5003671343" evidence="3">
    <location>
        <begin position="28"/>
        <end position="730"/>
    </location>
</feature>
<dbReference type="EMBL" id="BAFH01000002">
    <property type="protein sequence ID" value="GAB61240.1"/>
    <property type="molecule type" value="Genomic_DNA"/>
</dbReference>
<gene>
    <name evidence="4" type="ORF">KSU1_B0383</name>
</gene>
<dbReference type="OrthoDB" id="9798386at2"/>
<evidence type="ECO:0000256" key="1">
    <source>
        <dbReference type="PROSITE-ProRule" id="PRU00339"/>
    </source>
</evidence>
<feature type="compositionally biased region" description="Basic and acidic residues" evidence="2">
    <location>
        <begin position="397"/>
        <end position="406"/>
    </location>
</feature>
<evidence type="ECO:0000313" key="5">
    <source>
        <dbReference type="Proteomes" id="UP000002985"/>
    </source>
</evidence>
<proteinExistence type="predicted"/>
<dbReference type="InterPro" id="IPR013783">
    <property type="entry name" value="Ig-like_fold"/>
</dbReference>
<reference evidence="4 5" key="1">
    <citation type="journal article" date="2012" name="FEBS Lett.">
        <title>Anammox organism KSU-1 expresses a NirK-type copper-containing nitrite reductase instead of a NirS-type with cytochrome cd1.</title>
        <authorList>
            <person name="Hira D."/>
            <person name="Toh H."/>
            <person name="Migita C.T."/>
            <person name="Okubo H."/>
            <person name="Nishiyama T."/>
            <person name="Hattori M."/>
            <person name="Furukawa K."/>
            <person name="Fujii T."/>
        </authorList>
    </citation>
    <scope>NUCLEOTIDE SEQUENCE [LARGE SCALE GENOMIC DNA]</scope>
</reference>
<dbReference type="InterPro" id="IPR019734">
    <property type="entry name" value="TPR_rpt"/>
</dbReference>
<evidence type="ECO:0000313" key="4">
    <source>
        <dbReference type="EMBL" id="GAB61240.1"/>
    </source>
</evidence>
<dbReference type="SUPFAM" id="SSF48452">
    <property type="entry name" value="TPR-like"/>
    <property type="match status" value="1"/>
</dbReference>
<keyword evidence="5" id="KW-1185">Reference proteome</keyword>
<dbReference type="InterPro" id="IPR011990">
    <property type="entry name" value="TPR-like_helical_dom_sf"/>
</dbReference>
<dbReference type="AlphaFoldDB" id="I3IHP5"/>
<keyword evidence="3" id="KW-0732">Signal</keyword>
<feature type="region of interest" description="Disordered" evidence="2">
    <location>
        <begin position="387"/>
        <end position="417"/>
    </location>
</feature>
<accession>I3IHP5</accession>
<evidence type="ECO:0000256" key="2">
    <source>
        <dbReference type="SAM" id="MobiDB-lite"/>
    </source>
</evidence>
<keyword evidence="1" id="KW-0802">TPR repeat</keyword>